<sequence>AKSQPELPKYQPATPSKFSAGQKSLLQLPKTILPNILPLQFAFSSAQGRRPSNEDAEVVFCTDDYQGCAVFDGHGGSGVSQLAARLFPDFLRRNFSVSRPFQSVLKQTVQEIDDLILQNTQFNETGSTVAVFVLFQQTCHVLNVGDSKTVLGLKENFFCTVDHKPTRKCEEARLLKLQKQKLHQKQLLQNFGGVTRLNGNLSLSRAIGDQYERANGLIAEPEVFQIRVCFDGVLEGKQLPKQEFEDPDLMGYAEVSSTVQELKFVLQACDGLFEVFEPAEVVQVVKALGGKCTEQNDKISLAKALFNQNNQEIERICKRTKEWRSNYNYYQMGYQVQAKETKKKICEVLVAMAILGGSQDNI</sequence>
<feature type="non-terminal residue" evidence="2">
    <location>
        <position position="1"/>
    </location>
</feature>
<dbReference type="AlphaFoldDB" id="A0A146KEG6"/>
<dbReference type="InterPro" id="IPR036457">
    <property type="entry name" value="PPM-type-like_dom_sf"/>
</dbReference>
<dbReference type="EMBL" id="GDID01002008">
    <property type="protein sequence ID" value="JAP94598.1"/>
    <property type="molecule type" value="Transcribed_RNA"/>
</dbReference>
<dbReference type="CDD" id="cd00143">
    <property type="entry name" value="PP2Cc"/>
    <property type="match status" value="1"/>
</dbReference>
<reference evidence="2" key="1">
    <citation type="submission" date="2015-07" db="EMBL/GenBank/DDBJ databases">
        <title>Adaptation to a free-living lifestyle via gene acquisitions in the diplomonad Trepomonas sp. PC1.</title>
        <authorList>
            <person name="Xu F."/>
            <person name="Jerlstrom-Hultqvist J."/>
            <person name="Kolisko M."/>
            <person name="Simpson A.G.B."/>
            <person name="Roger A.J."/>
            <person name="Svard S.G."/>
            <person name="Andersson J.O."/>
        </authorList>
    </citation>
    <scope>NUCLEOTIDE SEQUENCE</scope>
    <source>
        <strain evidence="2">PC1</strain>
    </source>
</reference>
<dbReference type="SMART" id="SM00332">
    <property type="entry name" value="PP2Cc"/>
    <property type="match status" value="1"/>
</dbReference>
<dbReference type="PANTHER" id="PTHR13832:SF827">
    <property type="entry name" value="PROTEIN PHOSPHATASE 1L"/>
    <property type="match status" value="1"/>
</dbReference>
<dbReference type="GO" id="GO:0004722">
    <property type="term" value="F:protein serine/threonine phosphatase activity"/>
    <property type="evidence" value="ECO:0007669"/>
    <property type="project" value="InterPro"/>
</dbReference>
<evidence type="ECO:0000313" key="2">
    <source>
        <dbReference type="EMBL" id="JAP94598.1"/>
    </source>
</evidence>
<evidence type="ECO:0000259" key="1">
    <source>
        <dbReference type="PROSITE" id="PS51746"/>
    </source>
</evidence>
<feature type="non-terminal residue" evidence="2">
    <location>
        <position position="362"/>
    </location>
</feature>
<gene>
    <name evidence="2" type="ORF">TPC1_12692</name>
</gene>
<feature type="domain" description="PPM-type phosphatase" evidence="1">
    <location>
        <begin position="40"/>
        <end position="362"/>
    </location>
</feature>
<dbReference type="PROSITE" id="PS51746">
    <property type="entry name" value="PPM_2"/>
    <property type="match status" value="1"/>
</dbReference>
<dbReference type="PANTHER" id="PTHR13832">
    <property type="entry name" value="PROTEIN PHOSPHATASE 2C"/>
    <property type="match status" value="1"/>
</dbReference>
<dbReference type="Pfam" id="PF00481">
    <property type="entry name" value="PP2C"/>
    <property type="match status" value="1"/>
</dbReference>
<dbReference type="Gene3D" id="3.60.40.10">
    <property type="entry name" value="PPM-type phosphatase domain"/>
    <property type="match status" value="1"/>
</dbReference>
<dbReference type="InterPro" id="IPR015655">
    <property type="entry name" value="PP2C"/>
</dbReference>
<dbReference type="SUPFAM" id="SSF81606">
    <property type="entry name" value="PP2C-like"/>
    <property type="match status" value="1"/>
</dbReference>
<protein>
    <submittedName>
        <fullName evidence="2">Protein phosphatase 2C</fullName>
    </submittedName>
</protein>
<proteinExistence type="predicted"/>
<name>A0A146KEG6_9EUKA</name>
<dbReference type="InterPro" id="IPR001932">
    <property type="entry name" value="PPM-type_phosphatase-like_dom"/>
</dbReference>
<organism evidence="2">
    <name type="scientific">Trepomonas sp. PC1</name>
    <dbReference type="NCBI Taxonomy" id="1076344"/>
    <lineage>
        <taxon>Eukaryota</taxon>
        <taxon>Metamonada</taxon>
        <taxon>Diplomonadida</taxon>
        <taxon>Hexamitidae</taxon>
        <taxon>Hexamitinae</taxon>
        <taxon>Trepomonas</taxon>
    </lineage>
</organism>
<accession>A0A146KEG6</accession>